<name>A0A0A1TUI9_ENTIV</name>
<proteinExistence type="predicted"/>
<dbReference type="GO" id="GO:0046540">
    <property type="term" value="C:U4/U6 x U5 tri-snRNP complex"/>
    <property type="evidence" value="ECO:0007669"/>
    <property type="project" value="TreeGrafter"/>
</dbReference>
<feature type="domain" description="PRP1 splicing factor N-terminal" evidence="4">
    <location>
        <begin position="13"/>
        <end position="43"/>
    </location>
</feature>
<evidence type="ECO:0000313" key="6">
    <source>
        <dbReference type="Proteomes" id="UP000014680"/>
    </source>
</evidence>
<evidence type="ECO:0000313" key="5">
    <source>
        <dbReference type="EMBL" id="ELP83694.1"/>
    </source>
</evidence>
<reference evidence="5 6" key="1">
    <citation type="submission" date="2012-10" db="EMBL/GenBank/DDBJ databases">
        <authorList>
            <person name="Zafar N."/>
            <person name="Inman J."/>
            <person name="Hall N."/>
            <person name="Lorenzi H."/>
            <person name="Caler E."/>
        </authorList>
    </citation>
    <scope>NUCLEOTIDE SEQUENCE [LARGE SCALE GENOMIC DNA]</scope>
    <source>
        <strain evidence="5 6">IP1</strain>
    </source>
</reference>
<dbReference type="PANTHER" id="PTHR11246:SF1">
    <property type="entry name" value="PRE-MRNA-PROCESSING FACTOR 6"/>
    <property type="match status" value="1"/>
</dbReference>
<evidence type="ECO:0000256" key="3">
    <source>
        <dbReference type="ARBA" id="ARBA00023242"/>
    </source>
</evidence>
<dbReference type="InterPro" id="IPR003107">
    <property type="entry name" value="HAT"/>
</dbReference>
<keyword evidence="3" id="KW-0539">Nucleus</keyword>
<dbReference type="GO" id="GO:0071013">
    <property type="term" value="C:catalytic step 2 spliceosome"/>
    <property type="evidence" value="ECO:0007669"/>
    <property type="project" value="TreeGrafter"/>
</dbReference>
<dbReference type="OMA" id="DGWAWYY"/>
<dbReference type="InterPro" id="IPR010491">
    <property type="entry name" value="PRP1_N"/>
</dbReference>
<dbReference type="EMBL" id="KB207240">
    <property type="protein sequence ID" value="ELP83694.1"/>
    <property type="molecule type" value="Genomic_DNA"/>
</dbReference>
<accession>A0A0A1TUI9</accession>
<dbReference type="GO" id="GO:0000244">
    <property type="term" value="P:spliceosomal tri-snRNP complex assembly"/>
    <property type="evidence" value="ECO:0007669"/>
    <property type="project" value="TreeGrafter"/>
</dbReference>
<dbReference type="SUPFAM" id="SSF48452">
    <property type="entry name" value="TPR-like"/>
    <property type="match status" value="2"/>
</dbReference>
<dbReference type="KEGG" id="eiv:EIN_468280"/>
<evidence type="ECO:0000259" key="4">
    <source>
        <dbReference type="Pfam" id="PF06424"/>
    </source>
</evidence>
<dbReference type="RefSeq" id="XP_004183040.1">
    <property type="nucleotide sequence ID" value="XM_004182992.1"/>
</dbReference>
<dbReference type="Gene3D" id="1.25.40.10">
    <property type="entry name" value="Tetratricopeptide repeat domain"/>
    <property type="match status" value="3"/>
</dbReference>
<keyword evidence="6" id="KW-1185">Reference proteome</keyword>
<evidence type="ECO:0000256" key="1">
    <source>
        <dbReference type="ARBA" id="ARBA00004123"/>
    </source>
</evidence>
<gene>
    <name evidence="5" type="ORF">EIN_468280</name>
</gene>
<dbReference type="Pfam" id="PF06424">
    <property type="entry name" value="PRP1_N"/>
    <property type="match status" value="2"/>
</dbReference>
<keyword evidence="2" id="KW-0677">Repeat</keyword>
<dbReference type="InterPro" id="IPR045075">
    <property type="entry name" value="Syf1-like"/>
</dbReference>
<dbReference type="Proteomes" id="UP000014680">
    <property type="component" value="Unassembled WGS sequence"/>
</dbReference>
<sequence>MSKKLDFLNMEGPKGYVAGSLRGDTGFITLNDIGPARTFLPNEPFDSAPEEDSTQQDMEAEKIYSMLDARLSSRRKARREAREKQENAKYEKTHPKLLQQFSDLKAPMKTISMEEWKSIPDVVGRKRRGVQVNEFLEGRHMPVPDKVLVSEYLKSTPVGTIVPDDDEKDKFETPLKASRLYQTDLNEEGSVRTKTLQIKLDGSKTSVSKVNVNGYLTELGTTPTMNMNDAGNIKQYRELFKAMRKNNPKSSAGWVQGALVEESLGQISQALKIIMEGTIACSKSEEVWLHAIRLSPDDMKADVCARGISILPKTPALWLEAIELERKDSEKRKISIKAVEVVPKSLKLWEKAISLEEGENKLNLMKQAVEALPSNVELWIIYAENSTYEQSKKIMNQCLKVLPKEPRVWIYSAVIEEVKGKDIDRSNKVIKKGIKYFDQQKIQIENEVWISNAEKSRKEAPNVLKSVVESLLERYSDVADGIKSSRECIKCEETEELMNEFWIQHNGGKSVLDDVLRTKGNDEDYVLQLIQNIVNKQKEDITESMWSTLIAWAETKTNTTYDTLIEQARKSNGSGGERANLSLIRRLKKKQLKEQALQIIDEALNTSKGHLSMKILKEGIKISSELNLYDKEDKYLHIGEVLDPQDDYIWERKLIREARVGNEASIRKLYQSAMDNKVRGTRVWEWAGCFEERRGDVGRARRIFEDGVSNNRMCAEMWLSHIYFEERVNPKKDVQSLLSNALKSCKENGKIWREIIERQPSNMKQGYCKSALKEFESKSNEGDYCQVVLAAGVLLYQTGKKEQARKWFEKTVFLDKNFGDGWVWLYKTVFDLNSIKLKGTNEPQSVIERCVIVGKKYGKVWKRLKDNTLSDEEILKKGIIELN</sequence>
<feature type="domain" description="PRP1 splicing factor N-terminal" evidence="4">
    <location>
        <begin position="52"/>
        <end position="124"/>
    </location>
</feature>
<dbReference type="SMART" id="SM00386">
    <property type="entry name" value="HAT"/>
    <property type="match status" value="5"/>
</dbReference>
<dbReference type="GeneID" id="14882679"/>
<dbReference type="VEuPathDB" id="AmoebaDB:EIN_468280"/>
<organism evidence="5 6">
    <name type="scientific">Entamoeba invadens IP1</name>
    <dbReference type="NCBI Taxonomy" id="370355"/>
    <lineage>
        <taxon>Eukaryota</taxon>
        <taxon>Amoebozoa</taxon>
        <taxon>Evosea</taxon>
        <taxon>Archamoebae</taxon>
        <taxon>Mastigamoebida</taxon>
        <taxon>Entamoebidae</taxon>
        <taxon>Entamoeba</taxon>
    </lineage>
</organism>
<evidence type="ECO:0000256" key="2">
    <source>
        <dbReference type="ARBA" id="ARBA00022737"/>
    </source>
</evidence>
<dbReference type="PANTHER" id="PTHR11246">
    <property type="entry name" value="PRE-MRNA SPLICING FACTOR"/>
    <property type="match status" value="1"/>
</dbReference>
<dbReference type="AlphaFoldDB" id="A0A0A1TUI9"/>
<protein>
    <submittedName>
        <fullName evidence="5">Pre-mRNA splicing factor, putative</fullName>
    </submittedName>
</protein>
<comment type="subcellular location">
    <subcellularLocation>
        <location evidence="1">Nucleus</location>
    </subcellularLocation>
</comment>
<dbReference type="OrthoDB" id="440128at2759"/>
<dbReference type="InterPro" id="IPR011990">
    <property type="entry name" value="TPR-like_helical_dom_sf"/>
</dbReference>